<dbReference type="SUPFAM" id="SSF49785">
    <property type="entry name" value="Galactose-binding domain-like"/>
    <property type="match status" value="1"/>
</dbReference>
<protein>
    <recommendedName>
        <fullName evidence="2">F5/8 type C domain-containing protein</fullName>
    </recommendedName>
</protein>
<gene>
    <name evidence="1" type="ORF">S01H4_58540</name>
</gene>
<proteinExistence type="predicted"/>
<dbReference type="EMBL" id="BART01034204">
    <property type="protein sequence ID" value="GAH15564.1"/>
    <property type="molecule type" value="Genomic_DNA"/>
</dbReference>
<dbReference type="Gene3D" id="2.60.120.260">
    <property type="entry name" value="Galactose-binding domain-like"/>
    <property type="match status" value="1"/>
</dbReference>
<sequence>MKKILLSLILILLLTVTLIGDCITYTSQYPTQDDDHVKATTKYSTSFWAYFATNPALSLTGSYFDNSWLSVLDTVTNQRFHIDLGEAKVIRRIYYENCHSSGVAYDAGAQNFTFWGSNEASDFADITYANDGDWVDLTLLLFQTTFDRHSVADEADPKFIVITNSTAYRYYAFKFADNYGNTLVMGVRRIELQTE</sequence>
<evidence type="ECO:0008006" key="2">
    <source>
        <dbReference type="Google" id="ProtNLM"/>
    </source>
</evidence>
<accession>X1EEK6</accession>
<name>X1EEK6_9ZZZZ</name>
<comment type="caution">
    <text evidence="1">The sequence shown here is derived from an EMBL/GenBank/DDBJ whole genome shotgun (WGS) entry which is preliminary data.</text>
</comment>
<organism evidence="1">
    <name type="scientific">marine sediment metagenome</name>
    <dbReference type="NCBI Taxonomy" id="412755"/>
    <lineage>
        <taxon>unclassified sequences</taxon>
        <taxon>metagenomes</taxon>
        <taxon>ecological metagenomes</taxon>
    </lineage>
</organism>
<dbReference type="AlphaFoldDB" id="X1EEK6"/>
<reference evidence="1" key="1">
    <citation type="journal article" date="2014" name="Front. Microbiol.">
        <title>High frequency of phylogenetically diverse reductive dehalogenase-homologous genes in deep subseafloor sedimentary metagenomes.</title>
        <authorList>
            <person name="Kawai M."/>
            <person name="Futagami T."/>
            <person name="Toyoda A."/>
            <person name="Takaki Y."/>
            <person name="Nishi S."/>
            <person name="Hori S."/>
            <person name="Arai W."/>
            <person name="Tsubouchi T."/>
            <person name="Morono Y."/>
            <person name="Uchiyama I."/>
            <person name="Ito T."/>
            <person name="Fujiyama A."/>
            <person name="Inagaki F."/>
            <person name="Takami H."/>
        </authorList>
    </citation>
    <scope>NUCLEOTIDE SEQUENCE</scope>
    <source>
        <strain evidence="1">Expedition CK06-06</strain>
    </source>
</reference>
<feature type="non-terminal residue" evidence="1">
    <location>
        <position position="195"/>
    </location>
</feature>
<dbReference type="InterPro" id="IPR008979">
    <property type="entry name" value="Galactose-bd-like_sf"/>
</dbReference>
<evidence type="ECO:0000313" key="1">
    <source>
        <dbReference type="EMBL" id="GAH15564.1"/>
    </source>
</evidence>